<organism evidence="1 2">
    <name type="scientific">Fusarium oxysporum f. sp. raphani 54005</name>
    <dbReference type="NCBI Taxonomy" id="1089458"/>
    <lineage>
        <taxon>Eukaryota</taxon>
        <taxon>Fungi</taxon>
        <taxon>Dikarya</taxon>
        <taxon>Ascomycota</taxon>
        <taxon>Pezizomycotina</taxon>
        <taxon>Sordariomycetes</taxon>
        <taxon>Hypocreomycetidae</taxon>
        <taxon>Hypocreales</taxon>
        <taxon>Nectriaceae</taxon>
        <taxon>Fusarium</taxon>
        <taxon>Fusarium oxysporum species complex</taxon>
    </lineage>
</organism>
<protein>
    <submittedName>
        <fullName evidence="1">Uncharacterized protein</fullName>
    </submittedName>
</protein>
<gene>
    <name evidence="1" type="ORF">FOQG_16742</name>
</gene>
<accession>X0B9Y8</accession>
<dbReference type="AlphaFoldDB" id="X0B9Y8"/>
<sequence length="111" mass="12566">MASDCGPQAEICFQHLALAETVFENSETLLRQLLQHQVLWVKDEHIDLDREVRGMGAKIAELRETGQDDTGLLARVGEMGEKLRRITRQLPREARKNPVAFDDIKPLSTSL</sequence>
<evidence type="ECO:0000313" key="1">
    <source>
        <dbReference type="EMBL" id="EXK78586.1"/>
    </source>
</evidence>
<dbReference type="HOGENOM" id="CLU_2158534_0_0_1"/>
<keyword evidence="2" id="KW-1185">Reference proteome</keyword>
<dbReference type="EMBL" id="JH658514">
    <property type="protein sequence ID" value="EXK78586.1"/>
    <property type="molecule type" value="Genomic_DNA"/>
</dbReference>
<dbReference type="Proteomes" id="UP000030663">
    <property type="component" value="Unassembled WGS sequence"/>
</dbReference>
<name>X0B9Y8_FUSOX</name>
<evidence type="ECO:0000313" key="2">
    <source>
        <dbReference type="Proteomes" id="UP000030663"/>
    </source>
</evidence>
<proteinExistence type="predicted"/>
<reference evidence="1 2" key="1">
    <citation type="submission" date="2011-11" db="EMBL/GenBank/DDBJ databases">
        <title>The Genome Sequence of Fusarium oxysporum PHW815.</title>
        <authorList>
            <consortium name="The Broad Institute Genome Sequencing Platform"/>
            <person name="Ma L.-J."/>
            <person name="Gale L.R."/>
            <person name="Schwartz D.C."/>
            <person name="Zhou S."/>
            <person name="Corby-Kistler H."/>
            <person name="Young S.K."/>
            <person name="Zeng Q."/>
            <person name="Gargeya S."/>
            <person name="Fitzgerald M."/>
            <person name="Haas B."/>
            <person name="Abouelleil A."/>
            <person name="Alvarado L."/>
            <person name="Arachchi H.M."/>
            <person name="Berlin A."/>
            <person name="Brown A."/>
            <person name="Chapman S.B."/>
            <person name="Chen Z."/>
            <person name="Dunbar C."/>
            <person name="Freedman E."/>
            <person name="Gearin G."/>
            <person name="Goldberg J."/>
            <person name="Griggs A."/>
            <person name="Gujja S."/>
            <person name="Heiman D."/>
            <person name="Howarth C."/>
            <person name="Larson L."/>
            <person name="Lui A."/>
            <person name="MacDonald P.J.P."/>
            <person name="Montmayeur A."/>
            <person name="Murphy C."/>
            <person name="Neiman D."/>
            <person name="Pearson M."/>
            <person name="Priest M."/>
            <person name="Roberts A."/>
            <person name="Saif S."/>
            <person name="Shea T."/>
            <person name="Shenoy N."/>
            <person name="Sisk P."/>
            <person name="Stolte C."/>
            <person name="Sykes S."/>
            <person name="Wortman J."/>
            <person name="Nusbaum C."/>
            <person name="Birren B."/>
        </authorList>
    </citation>
    <scope>NUCLEOTIDE SEQUENCE [LARGE SCALE GENOMIC DNA]</scope>
    <source>
        <strain evidence="1 2">54005</strain>
    </source>
</reference>